<keyword evidence="1" id="KW-0472">Membrane</keyword>
<protein>
    <submittedName>
        <fullName evidence="2">Uncharacterized protein</fullName>
    </submittedName>
</protein>
<reference evidence="4 5" key="1">
    <citation type="submission" date="2017-11" db="EMBL/GenBank/DDBJ databases">
        <title>Xanthomonas prunicola sp. nov., a novel pathogen that affects nectarine (Prunus persica var. nectarine) trees.</title>
        <authorList>
            <person name="Lopez M."/>
            <person name="Lopez-Soriano P."/>
            <person name="Garita-Cambronero J."/>
            <person name="Beltran C."/>
            <person name="Taghouti G."/>
            <person name="Portier P."/>
            <person name="Cubero J."/>
            <person name="Fischer-Le Saux M."/>
            <person name="Marco-Noales E."/>
        </authorList>
    </citation>
    <scope>NUCLEOTIDE SEQUENCE [LARGE SCALE GENOMIC DNA]</scope>
    <source>
        <strain evidence="2 4">CFBP8353</strain>
        <strain evidence="3 5">CFBP8354</strain>
    </source>
</reference>
<evidence type="ECO:0000313" key="3">
    <source>
        <dbReference type="EMBL" id="PKV14973.1"/>
    </source>
</evidence>
<evidence type="ECO:0000313" key="5">
    <source>
        <dbReference type="Proteomes" id="UP000233748"/>
    </source>
</evidence>
<name>A0A2N3RE10_9XANT</name>
<proteinExistence type="predicted"/>
<keyword evidence="1" id="KW-1133">Transmembrane helix</keyword>
<dbReference type="Proteomes" id="UP000233748">
    <property type="component" value="Unassembled WGS sequence"/>
</dbReference>
<dbReference type="EMBL" id="PHKV01000017">
    <property type="protein sequence ID" value="PKV10739.1"/>
    <property type="molecule type" value="Genomic_DNA"/>
</dbReference>
<organism evidence="2 4">
    <name type="scientific">Xanthomonas prunicola</name>
    <dbReference type="NCBI Taxonomy" id="2053930"/>
    <lineage>
        <taxon>Bacteria</taxon>
        <taxon>Pseudomonadati</taxon>
        <taxon>Pseudomonadota</taxon>
        <taxon>Gammaproteobacteria</taxon>
        <taxon>Lysobacterales</taxon>
        <taxon>Lysobacteraceae</taxon>
        <taxon>Xanthomonas</taxon>
    </lineage>
</organism>
<evidence type="ECO:0000313" key="4">
    <source>
        <dbReference type="Proteomes" id="UP000233720"/>
    </source>
</evidence>
<evidence type="ECO:0000256" key="1">
    <source>
        <dbReference type="SAM" id="Phobius"/>
    </source>
</evidence>
<sequence>MKAPSVRAVVRALPLVAAGGTDTSVGGGAQRVACQPIFGNAERKQPSIDGVCCRIVASQEDIASARPAALMAALCVAAAALAALPMMQATSTDFDPKLFIPFPYEGGINDVPRTSSAAIRHQEDASMKAKSTGQ</sequence>
<dbReference type="OrthoDB" id="9944424at2"/>
<dbReference type="EMBL" id="PHKW01000017">
    <property type="protein sequence ID" value="PKV14973.1"/>
    <property type="molecule type" value="Genomic_DNA"/>
</dbReference>
<keyword evidence="1" id="KW-0812">Transmembrane</keyword>
<dbReference type="Proteomes" id="UP000233720">
    <property type="component" value="Unassembled WGS sequence"/>
</dbReference>
<gene>
    <name evidence="2" type="ORF">XpruCFBP8353_21900</name>
    <name evidence="3" type="ORF">XpruCFBP8354_22155</name>
</gene>
<feature type="transmembrane region" description="Helical" evidence="1">
    <location>
        <begin position="68"/>
        <end position="87"/>
    </location>
</feature>
<comment type="caution">
    <text evidence="2">The sequence shown here is derived from an EMBL/GenBank/DDBJ whole genome shotgun (WGS) entry which is preliminary data.</text>
</comment>
<keyword evidence="5" id="KW-1185">Reference proteome</keyword>
<evidence type="ECO:0000313" key="2">
    <source>
        <dbReference type="EMBL" id="PKV10739.1"/>
    </source>
</evidence>
<dbReference type="AlphaFoldDB" id="A0A2N3RE10"/>
<accession>A0A2N3RE10</accession>